<evidence type="ECO:0000256" key="4">
    <source>
        <dbReference type="ARBA" id="ARBA00022989"/>
    </source>
</evidence>
<reference evidence="7 8" key="1">
    <citation type="journal article" date="2016" name="Nat. Commun.">
        <title>Thousands of microbial genomes shed light on interconnected biogeochemical processes in an aquifer system.</title>
        <authorList>
            <person name="Anantharaman K."/>
            <person name="Brown C.T."/>
            <person name="Hug L.A."/>
            <person name="Sharon I."/>
            <person name="Castelle C.J."/>
            <person name="Probst A.J."/>
            <person name="Thomas B.C."/>
            <person name="Singh A."/>
            <person name="Wilkins M.J."/>
            <person name="Karaoz U."/>
            <person name="Brodie E.L."/>
            <person name="Williams K.H."/>
            <person name="Hubbard S.S."/>
            <person name="Banfield J.F."/>
        </authorList>
    </citation>
    <scope>NUCLEOTIDE SEQUENCE [LARGE SCALE GENOMIC DNA]</scope>
    <source>
        <strain evidence="8">RIFCSPLOWO2_12_FULL_64_10</strain>
    </source>
</reference>
<dbReference type="NCBIfam" id="TIGR00374">
    <property type="entry name" value="flippase-like domain"/>
    <property type="match status" value="1"/>
</dbReference>
<dbReference type="AlphaFoldDB" id="A0A1F6D3P1"/>
<evidence type="ECO:0000256" key="6">
    <source>
        <dbReference type="SAM" id="Phobius"/>
    </source>
</evidence>
<evidence type="ECO:0000313" key="8">
    <source>
        <dbReference type="Proteomes" id="UP000178606"/>
    </source>
</evidence>
<dbReference type="Proteomes" id="UP000178606">
    <property type="component" value="Unassembled WGS sequence"/>
</dbReference>
<comment type="subcellular location">
    <subcellularLocation>
        <location evidence="1">Cell membrane</location>
        <topology evidence="1">Multi-pass membrane protein</topology>
    </subcellularLocation>
</comment>
<dbReference type="EMBL" id="MFKF01000050">
    <property type="protein sequence ID" value="OGG56049.1"/>
    <property type="molecule type" value="Genomic_DNA"/>
</dbReference>
<dbReference type="InterPro" id="IPR022791">
    <property type="entry name" value="L-PG_synthase/AglD"/>
</dbReference>
<proteinExistence type="predicted"/>
<evidence type="ECO:0000256" key="1">
    <source>
        <dbReference type="ARBA" id="ARBA00004651"/>
    </source>
</evidence>
<dbReference type="GO" id="GO:0005886">
    <property type="term" value="C:plasma membrane"/>
    <property type="evidence" value="ECO:0007669"/>
    <property type="project" value="UniProtKB-SubCell"/>
</dbReference>
<keyword evidence="5 6" id="KW-0472">Membrane</keyword>
<feature type="transmembrane region" description="Helical" evidence="6">
    <location>
        <begin position="309"/>
        <end position="326"/>
    </location>
</feature>
<feature type="transmembrane region" description="Helical" evidence="6">
    <location>
        <begin position="117"/>
        <end position="138"/>
    </location>
</feature>
<evidence type="ECO:0000256" key="5">
    <source>
        <dbReference type="ARBA" id="ARBA00023136"/>
    </source>
</evidence>
<sequence length="331" mass="33907">MKARALLTGLSLAAGAGVCVAALWAGPGEQPWTALQEASWPLLALALAVAVAEPLLRAVRLRVFTRALDGRLSLWTSARITLVGDFAAAITPSRLGGEPARLCALIRAGLSSGAAGAVLLGEFLTDLCALIFLVIVALGLSGSGAGPQAVWPSVALLAGGGAAIGLALRWPSILDRLWTPLSSRRPTAWALRKAGLEGFSPGRWAAEVRGRSGVLLAGRWRGTAVGGICALLHTTARFAVLPLLTAAFAVPLDLRSAILIQMAIFYGLALVPTPGGSGVPEIAFAAALSLSAPSAPVGLLLILWRFLTFYLGGAAGGVVSPGLFYAEGRRA</sequence>
<dbReference type="PANTHER" id="PTHR37693:SF1">
    <property type="entry name" value="INTEGRAL MEMBRANE PROTEIN"/>
    <property type="match status" value="1"/>
</dbReference>
<comment type="caution">
    <text evidence="7">The sequence shown here is derived from an EMBL/GenBank/DDBJ whole genome shotgun (WGS) entry which is preliminary data.</text>
</comment>
<name>A0A1F6D3P1_HANXR</name>
<evidence type="ECO:0000313" key="7">
    <source>
        <dbReference type="EMBL" id="OGG56049.1"/>
    </source>
</evidence>
<keyword evidence="2" id="KW-1003">Cell membrane</keyword>
<keyword evidence="4 6" id="KW-1133">Transmembrane helix</keyword>
<dbReference type="PANTHER" id="PTHR37693">
    <property type="entry name" value="PHOSPHATIDYLGLYCEROL LYSYLTRANSFERASE"/>
    <property type="match status" value="1"/>
</dbReference>
<gene>
    <name evidence="7" type="ORF">A3F84_12575</name>
</gene>
<organism evidence="7 8">
    <name type="scientific">Handelsmanbacteria sp. (strain RIFCSPLOWO2_12_FULL_64_10)</name>
    <dbReference type="NCBI Taxonomy" id="1817868"/>
    <lineage>
        <taxon>Bacteria</taxon>
        <taxon>Candidatus Handelsmaniibacteriota</taxon>
    </lineage>
</organism>
<evidence type="ECO:0008006" key="9">
    <source>
        <dbReference type="Google" id="ProtNLM"/>
    </source>
</evidence>
<protein>
    <recommendedName>
        <fullName evidence="9">TIGR00374 family protein</fullName>
    </recommendedName>
</protein>
<feature type="transmembrane region" description="Helical" evidence="6">
    <location>
        <begin position="150"/>
        <end position="168"/>
    </location>
</feature>
<feature type="transmembrane region" description="Helical" evidence="6">
    <location>
        <begin position="37"/>
        <end position="56"/>
    </location>
</feature>
<evidence type="ECO:0000256" key="2">
    <source>
        <dbReference type="ARBA" id="ARBA00022475"/>
    </source>
</evidence>
<dbReference type="Pfam" id="PF03706">
    <property type="entry name" value="LPG_synthase_TM"/>
    <property type="match status" value="1"/>
</dbReference>
<accession>A0A1F6D3P1</accession>
<keyword evidence="3 6" id="KW-0812">Transmembrane</keyword>
<evidence type="ECO:0000256" key="3">
    <source>
        <dbReference type="ARBA" id="ARBA00022692"/>
    </source>
</evidence>